<proteinExistence type="predicted"/>
<organism evidence="2">
    <name type="scientific">Rhodanobacter sp. FW102-FHT14D07</name>
    <dbReference type="NCBI Taxonomy" id="3351462"/>
    <lineage>
        <taxon>Bacteria</taxon>
        <taxon>Pseudomonadati</taxon>
        <taxon>Pseudomonadota</taxon>
        <taxon>Gammaproteobacteria</taxon>
        <taxon>Lysobacterales</taxon>
        <taxon>Rhodanobacteraceae</taxon>
        <taxon>Rhodanobacter</taxon>
    </lineage>
</organism>
<dbReference type="EMBL" id="CP170721">
    <property type="protein sequence ID" value="XIA18764.1"/>
    <property type="molecule type" value="Genomic_DNA"/>
</dbReference>
<reference evidence="2" key="1">
    <citation type="submission" date="2024-10" db="EMBL/GenBank/DDBJ databases">
        <authorList>
            <person name="Lesea H.P."/>
            <person name="Kuehl J.V."/>
            <person name="Chandonia J.-M."/>
        </authorList>
    </citation>
    <scope>NUCLEOTIDE SEQUENCE</scope>
    <source>
        <strain evidence="2">FW102-FHT14D07</strain>
    </source>
</reference>
<feature type="region of interest" description="Disordered" evidence="1">
    <location>
        <begin position="1"/>
        <end position="38"/>
    </location>
</feature>
<dbReference type="AlphaFoldDB" id="A0AB74UWC5"/>
<name>A0AB74UWC5_9GAMM</name>
<accession>A0AB74UWC5</accession>
<protein>
    <submittedName>
        <fullName evidence="2">Uncharacterized protein</fullName>
    </submittedName>
</protein>
<gene>
    <name evidence="2" type="ORF">ACFYG5_01095</name>
</gene>
<sequence>MAAGHARAGLASGRPKANESIDSTLQVMPPSAGSDRPNVRCGRILRRCPRVAIRNFLHVFLAPVAADRVRP</sequence>
<evidence type="ECO:0000256" key="1">
    <source>
        <dbReference type="SAM" id="MobiDB-lite"/>
    </source>
</evidence>
<dbReference type="RefSeq" id="WP_395120049.1">
    <property type="nucleotide sequence ID" value="NZ_CP170721.1"/>
</dbReference>
<evidence type="ECO:0000313" key="2">
    <source>
        <dbReference type="EMBL" id="XIA18764.1"/>
    </source>
</evidence>